<proteinExistence type="inferred from homology"/>
<evidence type="ECO:0000256" key="5">
    <source>
        <dbReference type="ARBA" id="ARBA00022660"/>
    </source>
</evidence>
<organism evidence="14">
    <name type="scientific">Xenopus tropicalis</name>
    <name type="common">Western clawed frog</name>
    <name type="synonym">Silurana tropicalis</name>
    <dbReference type="NCBI Taxonomy" id="8364"/>
    <lineage>
        <taxon>Eukaryota</taxon>
        <taxon>Metazoa</taxon>
        <taxon>Chordata</taxon>
        <taxon>Craniata</taxon>
        <taxon>Vertebrata</taxon>
        <taxon>Euteleostomi</taxon>
        <taxon>Amphibia</taxon>
        <taxon>Batrachia</taxon>
        <taxon>Anura</taxon>
        <taxon>Pipoidea</taxon>
        <taxon>Pipidae</taxon>
        <taxon>Xenopodinae</taxon>
        <taxon>Xenopus</taxon>
        <taxon>Silurana</taxon>
    </lineage>
</organism>
<dbReference type="InterPro" id="IPR039993">
    <property type="entry name" value="NDUFB10"/>
</dbReference>
<dbReference type="PANTHER" id="PTHR13094:SF1">
    <property type="entry name" value="NADH DEHYDROGENASE [UBIQUINONE] 1 BETA SUBCOMPLEX SUBUNIT 10"/>
    <property type="match status" value="1"/>
</dbReference>
<evidence type="ECO:0000256" key="7">
    <source>
        <dbReference type="ARBA" id="ARBA00022982"/>
    </source>
</evidence>
<keyword evidence="4" id="KW-0813">Transport</keyword>
<gene>
    <name evidence="14" type="ORF">XENTR_v90028551mg</name>
</gene>
<evidence type="ECO:0000256" key="6">
    <source>
        <dbReference type="ARBA" id="ARBA00022792"/>
    </source>
</evidence>
<reference evidence="14" key="2">
    <citation type="journal article" date="2010" name="Science">
        <title>The genome of the Western clawed frog Xenopus tropicalis.</title>
        <authorList>
            <person name="Hellsten U."/>
            <person name="Harland R.M."/>
            <person name="Gilchrist M.J."/>
            <person name="Hendrix D."/>
            <person name="Jurka J."/>
            <person name="Kapitonov V."/>
            <person name="Ovcharenko I."/>
            <person name="Putnam N.H."/>
            <person name="Shu S."/>
            <person name="Taher L."/>
            <person name="Blitz I.L."/>
            <person name="Blumberg B."/>
            <person name="Dichmann D.S."/>
            <person name="Dubchak I."/>
            <person name="Amaya E."/>
            <person name="Detter J.C."/>
            <person name="Fletcher R."/>
            <person name="Gerhard D.S."/>
            <person name="Goodstein D."/>
            <person name="Graves T."/>
            <person name="Grigoriev I.V."/>
            <person name="Grimwood J."/>
            <person name="Kawashima T."/>
            <person name="Lindquist E."/>
            <person name="Lucas S.M."/>
            <person name="Mead P.E."/>
            <person name="Mitros T."/>
            <person name="Ogino H."/>
            <person name="Ohta Y."/>
            <person name="Poliakov A.V."/>
            <person name="Pollet N."/>
            <person name="Robert J."/>
            <person name="Salamov A."/>
            <person name="Sater A.K."/>
            <person name="Schmutz J."/>
            <person name="Terry A."/>
            <person name="Vize P.D."/>
            <person name="Warren W.C."/>
            <person name="Wells D."/>
            <person name="Wills A."/>
            <person name="Wilson R.K."/>
            <person name="Zimmerman L.B."/>
            <person name="Zorn A.M."/>
            <person name="Grainger R."/>
            <person name="Grammer T."/>
            <person name="Khokha M.K."/>
            <person name="Richardson P.M."/>
            <person name="Rokhsar D.S."/>
        </authorList>
    </citation>
    <scope>NUCLEOTIDE SEQUENCE [LARGE SCALE GENOMIC DNA]</scope>
    <source>
        <strain evidence="14">Nigerian</strain>
    </source>
</reference>
<evidence type="ECO:0000256" key="10">
    <source>
        <dbReference type="ARBA" id="ARBA00024857"/>
    </source>
</evidence>
<protein>
    <recommendedName>
        <fullName evidence="3">NADH dehydrogenase [ubiquinone] 1 beta subcomplex subunit 10</fullName>
    </recommendedName>
    <alternativeName>
        <fullName evidence="11">Complex I-PDSW</fullName>
    </alternativeName>
    <alternativeName>
        <fullName evidence="12">NADH-ubiquinone oxidoreductase PDSW subunit</fullName>
    </alternativeName>
</protein>
<evidence type="ECO:0000256" key="11">
    <source>
        <dbReference type="ARBA" id="ARBA00030372"/>
    </source>
</evidence>
<evidence type="ECO:0000256" key="9">
    <source>
        <dbReference type="ARBA" id="ARBA00023136"/>
    </source>
</evidence>
<dbReference type="Pfam" id="PF10249">
    <property type="entry name" value="NDUFB10"/>
    <property type="match status" value="1"/>
</dbReference>
<feature type="compositionally biased region" description="Basic and acidic residues" evidence="13">
    <location>
        <begin position="1"/>
        <end position="10"/>
    </location>
</feature>
<dbReference type="PANTHER" id="PTHR13094">
    <property type="entry name" value="NADH-UBIQUINONE OXIDOREDUCTASE PDSW SUBUNIT"/>
    <property type="match status" value="1"/>
</dbReference>
<keyword evidence="8" id="KW-0496">Mitochondrion</keyword>
<evidence type="ECO:0000256" key="2">
    <source>
        <dbReference type="ARBA" id="ARBA00008317"/>
    </source>
</evidence>
<sequence>MPDEWSKDAYPEPPSRTPAPDKHTALPNPAVIVSKLFYYAVDVPVTQFHVPYYTHCLTYICSTLLYTLPYYTPAVPYYTHCLTIHLHTLLYTLPYYTPAVPYYTHCLTYICNWVERQRSRNTYYYYHRQYRRVPDLTECEVGDYLCYFEAEMQWKRDHKVDQEIVKILQERMRACQQREGHSYVQNCAKEVAQFTEAAKGYQSRYGDLGAYGNARKCLMKQKHRMIAERKAAAQAQ</sequence>
<dbReference type="AlphaFoldDB" id="A0A1B8Y038"/>
<dbReference type="GO" id="GO:0005743">
    <property type="term" value="C:mitochondrial inner membrane"/>
    <property type="evidence" value="ECO:0007669"/>
    <property type="project" value="UniProtKB-SubCell"/>
</dbReference>
<accession>A0A1B8Y038</accession>
<keyword evidence="6" id="KW-0999">Mitochondrion inner membrane</keyword>
<evidence type="ECO:0000256" key="13">
    <source>
        <dbReference type="SAM" id="MobiDB-lite"/>
    </source>
</evidence>
<keyword evidence="5" id="KW-0679">Respiratory chain</keyword>
<comment type="similarity">
    <text evidence="2">Belongs to the complex I NDUFB10 subunit family.</text>
</comment>
<reference evidence="14" key="3">
    <citation type="submission" date="2016-05" db="EMBL/GenBank/DDBJ databases">
        <title>WGS assembly of Xenopus tropicalis.</title>
        <authorList>
            <person name="Sessions A."/>
            <person name="Jenkins J."/>
            <person name="Mitros T."/>
            <person name="Lyons J.T."/>
            <person name="Dichmann D.S."/>
            <person name="Robert J."/>
            <person name="Harland R.M."/>
            <person name="Rokhsar D.S."/>
        </authorList>
    </citation>
    <scope>NUCLEOTIDE SEQUENCE</scope>
    <source>
        <strain evidence="14">Nigerian</strain>
    </source>
</reference>
<reference evidence="14" key="1">
    <citation type="submission" date="2009-11" db="EMBL/GenBank/DDBJ databases">
        <authorList>
            <consortium name="US DOE Joint Genome Institute (JGI-PGF)"/>
            <person name="Ottilar R."/>
            <person name="Schmutz J."/>
            <person name="Salamov A."/>
            <person name="Cheng J.F."/>
            <person name="Lucas S."/>
            <person name="Pitluck S."/>
            <person name="Gundlach H."/>
            <person name="Guo Y."/>
            <person name="Haberer G."/>
            <person name="Nasrallah J."/>
            <person name="Mayer K.F.X."/>
            <person name="van de Peer Y."/>
            <person name="Weigel D."/>
            <person name="Grigoriev I.V."/>
        </authorList>
    </citation>
    <scope>NUCLEOTIDE SEQUENCE</scope>
    <source>
        <strain evidence="14">Nigerian</strain>
    </source>
</reference>
<comment type="subcellular location">
    <subcellularLocation>
        <location evidence="1">Mitochondrion inner membrane</location>
        <topology evidence="1">Peripheral membrane protein</topology>
        <orientation evidence="1">Matrix side</orientation>
    </subcellularLocation>
</comment>
<dbReference type="GO" id="GO:0045271">
    <property type="term" value="C:respiratory chain complex I"/>
    <property type="evidence" value="ECO:0007669"/>
    <property type="project" value="UniProtKB-ARBA"/>
</dbReference>
<evidence type="ECO:0000256" key="12">
    <source>
        <dbReference type="ARBA" id="ARBA00032549"/>
    </source>
</evidence>
<comment type="function">
    <text evidence="10">Accessory subunit that is involved in the functional assembly of the mitochondrial respiratory chain complex I. Complex I has an NADH dehydrogenase activity with ubiquinone as an immediate electron acceptor and mediates the transfer of electrons from NADH to the respiratory chain.</text>
</comment>
<keyword evidence="7" id="KW-0249">Electron transport</keyword>
<name>A0A1B8Y038_XENTR</name>
<dbReference type="InterPro" id="IPR019377">
    <property type="entry name" value="NADH_UbQ_OxRdtase_su10"/>
</dbReference>
<evidence type="ECO:0000256" key="4">
    <source>
        <dbReference type="ARBA" id="ARBA00022448"/>
    </source>
</evidence>
<keyword evidence="9" id="KW-0472">Membrane</keyword>
<feature type="region of interest" description="Disordered" evidence="13">
    <location>
        <begin position="1"/>
        <end position="23"/>
    </location>
</feature>
<evidence type="ECO:0000256" key="3">
    <source>
        <dbReference type="ARBA" id="ARBA00014109"/>
    </source>
</evidence>
<dbReference type="EMBL" id="KV460639">
    <property type="protein sequence ID" value="OCA16265.1"/>
    <property type="molecule type" value="Genomic_DNA"/>
</dbReference>
<evidence type="ECO:0000313" key="14">
    <source>
        <dbReference type="EMBL" id="OCA16265.1"/>
    </source>
</evidence>
<evidence type="ECO:0000256" key="1">
    <source>
        <dbReference type="ARBA" id="ARBA00004443"/>
    </source>
</evidence>
<evidence type="ECO:0000256" key="8">
    <source>
        <dbReference type="ARBA" id="ARBA00023128"/>
    </source>
</evidence>